<accession>J9DK98</accession>
<keyword evidence="2" id="KW-1185">Reference proteome</keyword>
<dbReference type="VEuPathDB" id="MicrosporidiaDB:EDEG_03714"/>
<gene>
    <name evidence="1" type="ORF">EDEG_03714</name>
</gene>
<dbReference type="AlphaFoldDB" id="J9DK98"/>
<reference evidence="2" key="2">
    <citation type="submission" date="2015-07" db="EMBL/GenBank/DDBJ databases">
        <title>Contrasting host-pathogen interactions and genome evolution in two generalist and specialist microsporidian pathogens of mosquitoes.</title>
        <authorList>
            <consortium name="The Broad Institute Genomics Platform"/>
            <consortium name="The Broad Institute Genome Sequencing Center for Infectious Disease"/>
            <person name="Cuomo C.A."/>
            <person name="Sanscrainte N.D."/>
            <person name="Goldberg J.M."/>
            <person name="Heiman D."/>
            <person name="Young S."/>
            <person name="Zeng Q."/>
            <person name="Becnel J.J."/>
            <person name="Birren B.W."/>
        </authorList>
    </citation>
    <scope>NUCLEOTIDE SEQUENCE [LARGE SCALE GENOMIC DNA]</scope>
    <source>
        <strain evidence="2">USNM 41457</strain>
    </source>
</reference>
<name>J9DK98_EDHAE</name>
<comment type="caution">
    <text evidence="1">The sequence shown here is derived from an EMBL/GenBank/DDBJ whole genome shotgun (WGS) entry which is preliminary data.</text>
</comment>
<protein>
    <submittedName>
        <fullName evidence="1">Uncharacterized protein</fullName>
    </submittedName>
</protein>
<organism evidence="1 2">
    <name type="scientific">Edhazardia aedis (strain USNM 41457)</name>
    <name type="common">Microsporidian parasite</name>
    <dbReference type="NCBI Taxonomy" id="1003232"/>
    <lineage>
        <taxon>Eukaryota</taxon>
        <taxon>Fungi</taxon>
        <taxon>Fungi incertae sedis</taxon>
        <taxon>Microsporidia</taxon>
        <taxon>Edhazardia</taxon>
    </lineage>
</organism>
<dbReference type="InParanoid" id="J9DK98"/>
<sequence>MLDDRNHFNDLLKFWEHKQENKNKKIPTFQSEQICIPNTKAPKMHDNIKLCNKKSETLIKIPKLPKIPNLDVFKDKKTKYDVANNNSLAAPKRKIKGCLSFVYADDFEYLVQYSYIDKEVSKCTSICVRKPKKAQYYDCLKSLFPFFK</sequence>
<dbReference type="Proteomes" id="UP000003163">
    <property type="component" value="Unassembled WGS sequence"/>
</dbReference>
<evidence type="ECO:0000313" key="1">
    <source>
        <dbReference type="EMBL" id="EJW01797.1"/>
    </source>
</evidence>
<proteinExistence type="predicted"/>
<dbReference type="HOGENOM" id="CLU_1758781_0_0_1"/>
<dbReference type="EMBL" id="AFBI03000113">
    <property type="protein sequence ID" value="EJW01797.1"/>
    <property type="molecule type" value="Genomic_DNA"/>
</dbReference>
<evidence type="ECO:0000313" key="2">
    <source>
        <dbReference type="Proteomes" id="UP000003163"/>
    </source>
</evidence>
<reference evidence="1 2" key="1">
    <citation type="submission" date="2011-08" db="EMBL/GenBank/DDBJ databases">
        <authorList>
            <person name="Liu Z.J."/>
            <person name="Shi F.L."/>
            <person name="Lu J.Q."/>
            <person name="Li M."/>
            <person name="Wang Z.L."/>
        </authorList>
    </citation>
    <scope>NUCLEOTIDE SEQUENCE [LARGE SCALE GENOMIC DNA]</scope>
    <source>
        <strain evidence="1 2">USNM 41457</strain>
    </source>
</reference>